<dbReference type="GO" id="GO:0006412">
    <property type="term" value="P:translation"/>
    <property type="evidence" value="ECO:0007669"/>
    <property type="project" value="InterPro"/>
</dbReference>
<evidence type="ECO:0000256" key="2">
    <source>
        <dbReference type="ARBA" id="ARBA00022980"/>
    </source>
</evidence>
<dbReference type="AlphaFoldDB" id="A0A8C9QK63"/>
<dbReference type="GO" id="GO:0003735">
    <property type="term" value="F:structural constituent of ribosome"/>
    <property type="evidence" value="ECO:0007669"/>
    <property type="project" value="InterPro"/>
</dbReference>
<reference evidence="4" key="1">
    <citation type="submission" date="2025-08" db="UniProtKB">
        <authorList>
            <consortium name="Ensembl"/>
        </authorList>
    </citation>
    <scope>IDENTIFICATION</scope>
</reference>
<dbReference type="Proteomes" id="UP000694422">
    <property type="component" value="Unplaced"/>
</dbReference>
<comment type="similarity">
    <text evidence="1">Belongs to the eukaryotic ribosomal protein eS21 family.</text>
</comment>
<evidence type="ECO:0000256" key="3">
    <source>
        <dbReference type="ARBA" id="ARBA00023274"/>
    </source>
</evidence>
<evidence type="ECO:0000256" key="1">
    <source>
        <dbReference type="ARBA" id="ARBA00010228"/>
    </source>
</evidence>
<dbReference type="Ensembl" id="ENSSDAT00000026520.1">
    <property type="protein sequence ID" value="ENSSDAP00000023181.1"/>
    <property type="gene ID" value="ENSSDAG00000021109.1"/>
</dbReference>
<organism evidence="4 5">
    <name type="scientific">Spermophilus dauricus</name>
    <name type="common">Daurian ground squirrel</name>
    <dbReference type="NCBI Taxonomy" id="99837"/>
    <lineage>
        <taxon>Eukaryota</taxon>
        <taxon>Metazoa</taxon>
        <taxon>Chordata</taxon>
        <taxon>Craniata</taxon>
        <taxon>Vertebrata</taxon>
        <taxon>Euteleostomi</taxon>
        <taxon>Mammalia</taxon>
        <taxon>Eutheria</taxon>
        <taxon>Euarchontoglires</taxon>
        <taxon>Glires</taxon>
        <taxon>Rodentia</taxon>
        <taxon>Sciuromorpha</taxon>
        <taxon>Sciuridae</taxon>
        <taxon>Xerinae</taxon>
        <taxon>Marmotini</taxon>
        <taxon>Spermophilus</taxon>
    </lineage>
</organism>
<dbReference type="GO" id="GO:0005840">
    <property type="term" value="C:ribosome"/>
    <property type="evidence" value="ECO:0007669"/>
    <property type="project" value="UniProtKB-KW"/>
</dbReference>
<evidence type="ECO:0000313" key="4">
    <source>
        <dbReference type="Ensembl" id="ENSSDAP00000023181.1"/>
    </source>
</evidence>
<dbReference type="Pfam" id="PF01249">
    <property type="entry name" value="Ribosomal_S21e"/>
    <property type="match status" value="1"/>
</dbReference>
<keyword evidence="5" id="KW-1185">Reference proteome</keyword>
<proteinExistence type="inferred from homology"/>
<dbReference type="InterPro" id="IPR038579">
    <property type="entry name" value="Ribosomal_eS21_sf"/>
</dbReference>
<keyword evidence="3" id="KW-0687">Ribonucleoprotein</keyword>
<protein>
    <submittedName>
        <fullName evidence="4">Uncharacterized protein</fullName>
    </submittedName>
</protein>
<evidence type="ECO:0000313" key="5">
    <source>
        <dbReference type="Proteomes" id="UP000694422"/>
    </source>
</evidence>
<accession>A0A8C9QK63</accession>
<dbReference type="Gene3D" id="3.30.1230.20">
    <property type="match status" value="1"/>
</dbReference>
<name>A0A8C9QK63_SPEDA</name>
<keyword evidence="2" id="KW-0689">Ribosomal protein</keyword>
<dbReference type="InterPro" id="IPR001931">
    <property type="entry name" value="Ribosomal_eS21"/>
</dbReference>
<dbReference type="GO" id="GO:1990904">
    <property type="term" value="C:ribonucleoprotein complex"/>
    <property type="evidence" value="ECO:0007669"/>
    <property type="project" value="UniProtKB-KW"/>
</dbReference>
<reference evidence="4" key="2">
    <citation type="submission" date="2025-09" db="UniProtKB">
        <authorList>
            <consortium name="Ensembl"/>
        </authorList>
    </citation>
    <scope>IDENTIFICATION</scope>
</reference>
<sequence>VQNKMVEFMNQYVLWKCTTSNSMIGAKDHLSIQMDMEEVNTMGKSDDSILQLAKVTALSQRIFDWRELWMWNALCALECVCVRERVCV</sequence>